<dbReference type="PANTHER" id="PTHR42872">
    <property type="entry name" value="PROTEIN-GLUTAMATE METHYLESTERASE/PROTEIN-GLUTAMINE GLUTAMINASE"/>
    <property type="match status" value="1"/>
</dbReference>
<comment type="PTM">
    <text evidence="5">Phosphorylated by CheA. Phosphorylation of the N-terminal regulatory domain activates the methylesterase activity.</text>
</comment>
<evidence type="ECO:0000259" key="8">
    <source>
        <dbReference type="PROSITE" id="PS50110"/>
    </source>
</evidence>
<keyword evidence="3 5" id="KW-0378">Hydrolase</keyword>
<comment type="similarity">
    <text evidence="5">Belongs to the CheB family.</text>
</comment>
<feature type="domain" description="CheB-type methylesterase" evidence="9">
    <location>
        <begin position="154"/>
        <end position="352"/>
    </location>
</feature>
<dbReference type="PIRSF" id="PIRSF000876">
    <property type="entry name" value="RR_chemtxs_CheB"/>
    <property type="match status" value="1"/>
</dbReference>
<accession>A0ABT3CRN6</accession>
<dbReference type="InterPro" id="IPR000673">
    <property type="entry name" value="Sig_transdc_resp-reg_Me-estase"/>
</dbReference>
<protein>
    <recommendedName>
        <fullName evidence="5">Protein-glutamate methylesterase/protein-glutamine glutaminase</fullName>
        <ecNumber evidence="5">3.1.1.61</ecNumber>
        <ecNumber evidence="5">3.5.1.44</ecNumber>
    </recommendedName>
</protein>
<evidence type="ECO:0000256" key="2">
    <source>
        <dbReference type="ARBA" id="ARBA00022500"/>
    </source>
</evidence>
<comment type="catalytic activity">
    <reaction evidence="4 5">
        <text>[protein]-L-glutamate 5-O-methyl ester + H2O = L-glutamyl-[protein] + methanol + H(+)</text>
        <dbReference type="Rhea" id="RHEA:23236"/>
        <dbReference type="Rhea" id="RHEA-COMP:10208"/>
        <dbReference type="Rhea" id="RHEA-COMP:10311"/>
        <dbReference type="ChEBI" id="CHEBI:15377"/>
        <dbReference type="ChEBI" id="CHEBI:15378"/>
        <dbReference type="ChEBI" id="CHEBI:17790"/>
        <dbReference type="ChEBI" id="CHEBI:29973"/>
        <dbReference type="ChEBI" id="CHEBI:82795"/>
        <dbReference type="EC" id="3.1.1.61"/>
    </reaction>
</comment>
<gene>
    <name evidence="5" type="primary">cheB</name>
    <name evidence="10" type="ORF">N7U62_06860</name>
</gene>
<keyword evidence="11" id="KW-1185">Reference proteome</keyword>
<comment type="domain">
    <text evidence="5">Contains a C-terminal catalytic domain, and an N-terminal region which modulates catalytic activity.</text>
</comment>
<dbReference type="PANTHER" id="PTHR42872:SF6">
    <property type="entry name" value="PROTEIN-GLUTAMATE METHYLESTERASE_PROTEIN-GLUTAMINE GLUTAMINASE"/>
    <property type="match status" value="1"/>
</dbReference>
<evidence type="ECO:0000256" key="7">
    <source>
        <dbReference type="PROSITE-ProRule" id="PRU00169"/>
    </source>
</evidence>
<evidence type="ECO:0000256" key="3">
    <source>
        <dbReference type="ARBA" id="ARBA00022801"/>
    </source>
</evidence>
<comment type="function">
    <text evidence="5">Involved in chemotaxis. Part of a chemotaxis signal transduction system that modulates chemotaxis in response to various stimuli. Catalyzes the demethylation of specific methylglutamate residues introduced into the chemoreceptors (methyl-accepting chemotaxis proteins or MCP) by CheR. Also mediates the irreversible deamidation of specific glutamine residues to glutamic acid.</text>
</comment>
<evidence type="ECO:0000256" key="6">
    <source>
        <dbReference type="PROSITE-ProRule" id="PRU00050"/>
    </source>
</evidence>
<dbReference type="Gene3D" id="3.40.50.180">
    <property type="entry name" value="Methylesterase CheB, C-terminal domain"/>
    <property type="match status" value="1"/>
</dbReference>
<dbReference type="Pfam" id="PF00072">
    <property type="entry name" value="Response_reg"/>
    <property type="match status" value="1"/>
</dbReference>
<dbReference type="SUPFAM" id="SSF52172">
    <property type="entry name" value="CheY-like"/>
    <property type="match status" value="1"/>
</dbReference>
<feature type="active site" evidence="5 6">
    <location>
        <position position="294"/>
    </location>
</feature>
<reference evidence="10 11" key="1">
    <citation type="submission" date="2022-10" db="EMBL/GenBank/DDBJ databases">
        <title>Comparative genomics and taxonomic characterization of three novel marine species of genus Reichenbachiella exhibiting antioxidant and polysaccharide degradation activities.</title>
        <authorList>
            <person name="Muhammad N."/>
            <person name="Lee Y.-J."/>
            <person name="Ko J."/>
            <person name="Kim S.-G."/>
        </authorList>
    </citation>
    <scope>NUCLEOTIDE SEQUENCE [LARGE SCALE GENOMIC DNA]</scope>
    <source>
        <strain evidence="10 11">ABR2-5</strain>
    </source>
</reference>
<evidence type="ECO:0000313" key="10">
    <source>
        <dbReference type="EMBL" id="MCV9386376.1"/>
    </source>
</evidence>
<evidence type="ECO:0000256" key="5">
    <source>
        <dbReference type="HAMAP-Rule" id="MF_00099"/>
    </source>
</evidence>
<dbReference type="EC" id="3.5.1.44" evidence="5"/>
<feature type="active site" evidence="5 6">
    <location>
        <position position="198"/>
    </location>
</feature>
<dbReference type="Proteomes" id="UP001300692">
    <property type="component" value="Unassembled WGS sequence"/>
</dbReference>
<evidence type="ECO:0000256" key="1">
    <source>
        <dbReference type="ARBA" id="ARBA00022490"/>
    </source>
</evidence>
<dbReference type="CDD" id="cd17541">
    <property type="entry name" value="REC_CheB-like"/>
    <property type="match status" value="1"/>
</dbReference>
<keyword evidence="5 7" id="KW-0597">Phosphoprotein</keyword>
<dbReference type="InterPro" id="IPR035909">
    <property type="entry name" value="CheB_C"/>
</dbReference>
<dbReference type="EC" id="3.1.1.61" evidence="5"/>
<feature type="domain" description="Response regulatory" evidence="8">
    <location>
        <begin position="6"/>
        <end position="123"/>
    </location>
</feature>
<dbReference type="SUPFAM" id="SSF52738">
    <property type="entry name" value="Methylesterase CheB, C-terminal domain"/>
    <property type="match status" value="1"/>
</dbReference>
<comment type="catalytic activity">
    <reaction evidence="5">
        <text>L-glutaminyl-[protein] + H2O = L-glutamyl-[protein] + NH4(+)</text>
        <dbReference type="Rhea" id="RHEA:16441"/>
        <dbReference type="Rhea" id="RHEA-COMP:10207"/>
        <dbReference type="Rhea" id="RHEA-COMP:10208"/>
        <dbReference type="ChEBI" id="CHEBI:15377"/>
        <dbReference type="ChEBI" id="CHEBI:28938"/>
        <dbReference type="ChEBI" id="CHEBI:29973"/>
        <dbReference type="ChEBI" id="CHEBI:30011"/>
        <dbReference type="EC" id="3.5.1.44"/>
    </reaction>
</comment>
<dbReference type="NCBIfam" id="NF001965">
    <property type="entry name" value="PRK00742.1"/>
    <property type="match status" value="1"/>
</dbReference>
<dbReference type="InterPro" id="IPR008248">
    <property type="entry name" value="CheB-like"/>
</dbReference>
<proteinExistence type="inferred from homology"/>
<dbReference type="Gene3D" id="3.40.50.2300">
    <property type="match status" value="1"/>
</dbReference>
<keyword evidence="1 5" id="KW-0963">Cytoplasm</keyword>
<dbReference type="Pfam" id="PF01339">
    <property type="entry name" value="CheB_methylest"/>
    <property type="match status" value="1"/>
</dbReference>
<dbReference type="NCBIfam" id="NF009206">
    <property type="entry name" value="PRK12555.1"/>
    <property type="match status" value="1"/>
</dbReference>
<organism evidence="10 11">
    <name type="scientific">Reichenbachiella ulvae</name>
    <dbReference type="NCBI Taxonomy" id="2980104"/>
    <lineage>
        <taxon>Bacteria</taxon>
        <taxon>Pseudomonadati</taxon>
        <taxon>Bacteroidota</taxon>
        <taxon>Cytophagia</taxon>
        <taxon>Cytophagales</taxon>
        <taxon>Reichenbachiellaceae</taxon>
        <taxon>Reichenbachiella</taxon>
    </lineage>
</organism>
<comment type="subcellular location">
    <subcellularLocation>
        <location evidence="5">Cytoplasm</location>
    </subcellularLocation>
</comment>
<dbReference type="PROSITE" id="PS50110">
    <property type="entry name" value="RESPONSE_REGULATORY"/>
    <property type="match status" value="1"/>
</dbReference>
<dbReference type="InterPro" id="IPR001789">
    <property type="entry name" value="Sig_transdc_resp-reg_receiver"/>
</dbReference>
<dbReference type="PROSITE" id="PS50122">
    <property type="entry name" value="CHEB"/>
    <property type="match status" value="1"/>
</dbReference>
<feature type="modified residue" description="4-aspartylphosphate" evidence="5 7">
    <location>
        <position position="57"/>
    </location>
</feature>
<dbReference type="InterPro" id="IPR011006">
    <property type="entry name" value="CheY-like_superfamily"/>
</dbReference>
<dbReference type="HAMAP" id="MF_00099">
    <property type="entry name" value="CheB_chemtxs"/>
    <property type="match status" value="1"/>
</dbReference>
<evidence type="ECO:0000256" key="4">
    <source>
        <dbReference type="ARBA" id="ARBA00048267"/>
    </source>
</evidence>
<dbReference type="EMBL" id="JAOYOD010000001">
    <property type="protein sequence ID" value="MCV9386376.1"/>
    <property type="molecule type" value="Genomic_DNA"/>
</dbReference>
<keyword evidence="2 5" id="KW-0145">Chemotaxis</keyword>
<feature type="active site" evidence="5 6">
    <location>
        <position position="172"/>
    </location>
</feature>
<evidence type="ECO:0000259" key="9">
    <source>
        <dbReference type="PROSITE" id="PS50122"/>
    </source>
</evidence>
<comment type="caution">
    <text evidence="10">The sequence shown here is derived from an EMBL/GenBank/DDBJ whole genome shotgun (WGS) entry which is preliminary data.</text>
</comment>
<name>A0ABT3CRN6_9BACT</name>
<dbReference type="RefSeq" id="WP_264137164.1">
    <property type="nucleotide sequence ID" value="NZ_JAOYOD010000001.1"/>
</dbReference>
<dbReference type="SMART" id="SM00448">
    <property type="entry name" value="REC"/>
    <property type="match status" value="1"/>
</dbReference>
<dbReference type="CDD" id="cd16432">
    <property type="entry name" value="CheB_Rec"/>
    <property type="match status" value="1"/>
</dbReference>
<sequence length="355" mass="38728">MSSKIKILIIDDSRSVQKMMEFVFSQSSDIEVVGAAHDAYEAVEILREVKPNVILLDVRMPRMDGLTFLKKLMNQHPIPTIVFSSLITKNPEIGVRALEYGAVAVMDKPVIDFQNLKSTMLQEKELIDMVRTFGNENLPKRSELLVDRPKKLVPIAVGANEKIDTVICIGASAGGTQAMKEVLLQLPVNFPPILVVQHMPVEFTGQYAQYLNDTCAIHVKEAENNEMVTAGTVYIAPGDQHLTMVKAGNGYRIKLLGGPKVSGHIPSVDVLFDSAANQLGEKAIGLIMTGMGKDGAEGLLKMKINGAYTLAQNEASCVVFGMPKEAIALGAADRVCSLKDIPLVLHDLAKKKHRK</sequence>
<evidence type="ECO:0000313" key="11">
    <source>
        <dbReference type="Proteomes" id="UP001300692"/>
    </source>
</evidence>